<evidence type="ECO:0000256" key="5">
    <source>
        <dbReference type="ARBA" id="ARBA00022801"/>
    </source>
</evidence>
<dbReference type="HAMAP" id="MF_00009">
    <property type="entry name" value="Endoribonucl_YbeY"/>
    <property type="match status" value="1"/>
</dbReference>
<comment type="caution">
    <text evidence="8">The sequence shown here is derived from an EMBL/GenBank/DDBJ whole genome shotgun (WGS) entry which is preliminary data.</text>
</comment>
<evidence type="ECO:0000256" key="4">
    <source>
        <dbReference type="ARBA" id="ARBA00022759"/>
    </source>
</evidence>
<keyword evidence="7" id="KW-0698">rRNA processing</keyword>
<keyword evidence="6 7" id="KW-0862">Zinc</keyword>
<keyword evidence="5 7" id="KW-0378">Hydrolase</keyword>
<gene>
    <name evidence="7 8" type="primary">ybeY</name>
    <name evidence="8" type="ORF">ESV24_03610</name>
</gene>
<dbReference type="OrthoDB" id="9811984at2"/>
<protein>
    <recommendedName>
        <fullName evidence="7">Endoribonuclease YbeY</fullName>
        <ecNumber evidence="7">3.1.-.-</ecNumber>
    </recommendedName>
</protein>
<accession>A0A5C6YT54</accession>
<dbReference type="SUPFAM" id="SSF55486">
    <property type="entry name" value="Metalloproteases ('zincins'), catalytic domain"/>
    <property type="match status" value="1"/>
</dbReference>
<dbReference type="GO" id="GO:0006364">
    <property type="term" value="P:rRNA processing"/>
    <property type="evidence" value="ECO:0007669"/>
    <property type="project" value="UniProtKB-UniRule"/>
</dbReference>
<feature type="binding site" evidence="7">
    <location>
        <position position="109"/>
    </location>
    <ligand>
        <name>Zn(2+)</name>
        <dbReference type="ChEBI" id="CHEBI:29105"/>
        <note>catalytic</note>
    </ligand>
</feature>
<dbReference type="EMBL" id="VORU01000002">
    <property type="protein sequence ID" value="TXD70262.1"/>
    <property type="molecule type" value="Genomic_DNA"/>
</dbReference>
<dbReference type="InterPro" id="IPR023091">
    <property type="entry name" value="MetalPrtase_cat_dom_sf_prd"/>
</dbReference>
<dbReference type="InterPro" id="IPR002036">
    <property type="entry name" value="YbeY"/>
</dbReference>
<proteinExistence type="inferred from homology"/>
<evidence type="ECO:0000313" key="9">
    <source>
        <dbReference type="Proteomes" id="UP000321945"/>
    </source>
</evidence>
<name>A0A5C6YT54_9FLAO</name>
<comment type="subcellular location">
    <subcellularLocation>
        <location evidence="7">Cytoplasm</location>
    </subcellularLocation>
</comment>
<comment type="function">
    <text evidence="7">Single strand-specific metallo-endoribonuclease involved in late-stage 70S ribosome quality control and in maturation of the 3' terminus of the 16S rRNA.</text>
</comment>
<keyword evidence="7" id="KW-0690">Ribosome biogenesis</keyword>
<dbReference type="GO" id="GO:0004521">
    <property type="term" value="F:RNA endonuclease activity"/>
    <property type="evidence" value="ECO:0007669"/>
    <property type="project" value="UniProtKB-UniRule"/>
</dbReference>
<keyword evidence="4 7" id="KW-0255">Endonuclease</keyword>
<feature type="binding site" evidence="7">
    <location>
        <position position="115"/>
    </location>
    <ligand>
        <name>Zn(2+)</name>
        <dbReference type="ChEBI" id="CHEBI:29105"/>
        <note>catalytic</note>
    </ligand>
</feature>
<dbReference type="Pfam" id="PF02130">
    <property type="entry name" value="YbeY"/>
    <property type="match status" value="1"/>
</dbReference>
<sequence length="138" mass="16336">MIEFYSETDFQLENKAEIKKWISEVIISEGYEVGNIIYIFCDDEYLHKLNVEFLDHDTLTDILSFDYCLGKEINGEVYISIERVMDNATDFKTHFHNELHRVIIHGIFHFCGYKDKTDVEEKLMREKESSALHSLSQM</sequence>
<reference evidence="8 9" key="1">
    <citation type="submission" date="2019-08" db="EMBL/GenBank/DDBJ databases">
        <title>Genome of Aequorivita lipolytica Y10-2 (type strain).</title>
        <authorList>
            <person name="Bowman J.P."/>
        </authorList>
    </citation>
    <scope>NUCLEOTIDE SEQUENCE [LARGE SCALE GENOMIC DNA]</scope>
    <source>
        <strain evidence="8 9">Y10-2</strain>
    </source>
</reference>
<evidence type="ECO:0000256" key="7">
    <source>
        <dbReference type="HAMAP-Rule" id="MF_00009"/>
    </source>
</evidence>
<dbReference type="AlphaFoldDB" id="A0A5C6YT54"/>
<keyword evidence="3 7" id="KW-0479">Metal-binding</keyword>
<keyword evidence="9" id="KW-1185">Reference proteome</keyword>
<feature type="binding site" evidence="7">
    <location>
        <position position="105"/>
    </location>
    <ligand>
        <name>Zn(2+)</name>
        <dbReference type="ChEBI" id="CHEBI:29105"/>
        <note>catalytic</note>
    </ligand>
</feature>
<dbReference type="GO" id="GO:0005737">
    <property type="term" value="C:cytoplasm"/>
    <property type="evidence" value="ECO:0007669"/>
    <property type="project" value="UniProtKB-SubCell"/>
</dbReference>
<keyword evidence="7" id="KW-0963">Cytoplasm</keyword>
<dbReference type="RefSeq" id="WP_111815301.1">
    <property type="nucleotide sequence ID" value="NZ_CBCRZQ010000003.1"/>
</dbReference>
<evidence type="ECO:0000256" key="2">
    <source>
        <dbReference type="ARBA" id="ARBA00022722"/>
    </source>
</evidence>
<organism evidence="8 9">
    <name type="scientific">Aequorivita lipolytica</name>
    <dbReference type="NCBI Taxonomy" id="153267"/>
    <lineage>
        <taxon>Bacteria</taxon>
        <taxon>Pseudomonadati</taxon>
        <taxon>Bacteroidota</taxon>
        <taxon>Flavobacteriia</taxon>
        <taxon>Flavobacteriales</taxon>
        <taxon>Flavobacteriaceae</taxon>
        <taxon>Aequorivita</taxon>
    </lineage>
</organism>
<dbReference type="PANTHER" id="PTHR46986">
    <property type="entry name" value="ENDORIBONUCLEASE YBEY, CHLOROPLASTIC"/>
    <property type="match status" value="1"/>
</dbReference>
<evidence type="ECO:0000256" key="1">
    <source>
        <dbReference type="ARBA" id="ARBA00010875"/>
    </source>
</evidence>
<dbReference type="Proteomes" id="UP000321945">
    <property type="component" value="Unassembled WGS sequence"/>
</dbReference>
<comment type="similarity">
    <text evidence="1 7">Belongs to the endoribonuclease YbeY family.</text>
</comment>
<evidence type="ECO:0000256" key="6">
    <source>
        <dbReference type="ARBA" id="ARBA00022833"/>
    </source>
</evidence>
<comment type="cofactor">
    <cofactor evidence="7">
        <name>Zn(2+)</name>
        <dbReference type="ChEBI" id="CHEBI:29105"/>
    </cofactor>
    <text evidence="7">Binds 1 zinc ion.</text>
</comment>
<dbReference type="Gene3D" id="3.40.390.30">
    <property type="entry name" value="Metalloproteases ('zincins'), catalytic domain"/>
    <property type="match status" value="1"/>
</dbReference>
<evidence type="ECO:0000313" key="8">
    <source>
        <dbReference type="EMBL" id="TXD70262.1"/>
    </source>
</evidence>
<dbReference type="EC" id="3.1.-.-" evidence="7"/>
<keyword evidence="2 7" id="KW-0540">Nuclease</keyword>
<dbReference type="GO" id="GO:0008270">
    <property type="term" value="F:zinc ion binding"/>
    <property type="evidence" value="ECO:0007669"/>
    <property type="project" value="UniProtKB-UniRule"/>
</dbReference>
<evidence type="ECO:0000256" key="3">
    <source>
        <dbReference type="ARBA" id="ARBA00022723"/>
    </source>
</evidence>
<dbReference type="PANTHER" id="PTHR46986:SF1">
    <property type="entry name" value="ENDORIBONUCLEASE YBEY, CHLOROPLASTIC"/>
    <property type="match status" value="1"/>
</dbReference>
<dbReference type="GO" id="GO:0004222">
    <property type="term" value="F:metalloendopeptidase activity"/>
    <property type="evidence" value="ECO:0007669"/>
    <property type="project" value="InterPro"/>
</dbReference>
<dbReference type="NCBIfam" id="TIGR00043">
    <property type="entry name" value="rRNA maturation RNase YbeY"/>
    <property type="match status" value="1"/>
</dbReference>